<dbReference type="InterPro" id="IPR036852">
    <property type="entry name" value="Peptidase_S8/S53_dom_sf"/>
</dbReference>
<proteinExistence type="inferred from homology"/>
<dbReference type="GO" id="GO:0006508">
    <property type="term" value="P:proteolysis"/>
    <property type="evidence" value="ECO:0007669"/>
    <property type="project" value="InterPro"/>
</dbReference>
<dbReference type="SUPFAM" id="SSF52743">
    <property type="entry name" value="Subtilisin-like"/>
    <property type="match status" value="1"/>
</dbReference>
<accession>A0AAD8M8G9</accession>
<protein>
    <submittedName>
        <fullName evidence="3">Uncharacterized protein</fullName>
    </submittedName>
</protein>
<dbReference type="GO" id="GO:0004252">
    <property type="term" value="F:serine-type endopeptidase activity"/>
    <property type="evidence" value="ECO:0007669"/>
    <property type="project" value="InterPro"/>
</dbReference>
<dbReference type="InterPro" id="IPR045051">
    <property type="entry name" value="SBT"/>
</dbReference>
<dbReference type="Gene3D" id="3.40.50.200">
    <property type="entry name" value="Peptidase S8/S53 domain"/>
    <property type="match status" value="1"/>
</dbReference>
<name>A0AAD8M8G9_9APIA</name>
<evidence type="ECO:0000256" key="1">
    <source>
        <dbReference type="ARBA" id="ARBA00011073"/>
    </source>
</evidence>
<organism evidence="3 4">
    <name type="scientific">Heracleum sosnowskyi</name>
    <dbReference type="NCBI Taxonomy" id="360622"/>
    <lineage>
        <taxon>Eukaryota</taxon>
        <taxon>Viridiplantae</taxon>
        <taxon>Streptophyta</taxon>
        <taxon>Embryophyta</taxon>
        <taxon>Tracheophyta</taxon>
        <taxon>Spermatophyta</taxon>
        <taxon>Magnoliopsida</taxon>
        <taxon>eudicotyledons</taxon>
        <taxon>Gunneridae</taxon>
        <taxon>Pentapetalae</taxon>
        <taxon>asterids</taxon>
        <taxon>campanulids</taxon>
        <taxon>Apiales</taxon>
        <taxon>Apiaceae</taxon>
        <taxon>Apioideae</taxon>
        <taxon>apioid superclade</taxon>
        <taxon>Tordylieae</taxon>
        <taxon>Tordyliinae</taxon>
        <taxon>Heracleum</taxon>
    </lineage>
</organism>
<comment type="caution">
    <text evidence="3">The sequence shown here is derived from an EMBL/GenBank/DDBJ whole genome shotgun (WGS) entry which is preliminary data.</text>
</comment>
<comment type="similarity">
    <text evidence="1">Belongs to the peptidase S8 family.</text>
</comment>
<dbReference type="CDD" id="cd02120">
    <property type="entry name" value="PA_subtilisin_like"/>
    <property type="match status" value="1"/>
</dbReference>
<keyword evidence="2" id="KW-0732">Signal</keyword>
<reference evidence="3" key="2">
    <citation type="submission" date="2023-05" db="EMBL/GenBank/DDBJ databases">
        <authorList>
            <person name="Schelkunov M.I."/>
        </authorList>
    </citation>
    <scope>NUCLEOTIDE SEQUENCE</scope>
    <source>
        <strain evidence="3">Hsosn_3</strain>
        <tissue evidence="3">Leaf</tissue>
    </source>
</reference>
<dbReference type="EMBL" id="JAUIZM010000009">
    <property type="protein sequence ID" value="KAK1364606.1"/>
    <property type="molecule type" value="Genomic_DNA"/>
</dbReference>
<dbReference type="PANTHER" id="PTHR10795">
    <property type="entry name" value="PROPROTEIN CONVERTASE SUBTILISIN/KEXIN"/>
    <property type="match status" value="1"/>
</dbReference>
<sequence>MRSIGEGSYHKTCIELPRKALHYFEFGEKKLHNVILTSNSAGNSGPDPATITNFSPWSLSVAANTIDRKFIANVQLGNNKVYEGFAVNTFNLSGTHPIVYGGDVPNSAAGFSGEDSRYCSPHSLDKTLVNGKIVLCDELSDGEGAMQAGAESRFCDTNTGQVHKTRRGEVKMHGVRR</sequence>
<evidence type="ECO:0000256" key="2">
    <source>
        <dbReference type="ARBA" id="ARBA00022729"/>
    </source>
</evidence>
<gene>
    <name evidence="3" type="ORF">POM88_040167</name>
</gene>
<dbReference type="Gene3D" id="3.50.30.30">
    <property type="match status" value="1"/>
</dbReference>
<evidence type="ECO:0000313" key="4">
    <source>
        <dbReference type="Proteomes" id="UP001237642"/>
    </source>
</evidence>
<keyword evidence="4" id="KW-1185">Reference proteome</keyword>
<dbReference type="Proteomes" id="UP001237642">
    <property type="component" value="Unassembled WGS sequence"/>
</dbReference>
<dbReference type="AlphaFoldDB" id="A0AAD8M8G9"/>
<reference evidence="3" key="1">
    <citation type="submission" date="2023-02" db="EMBL/GenBank/DDBJ databases">
        <title>Genome of toxic invasive species Heracleum sosnowskyi carries increased number of genes despite the absence of recent whole-genome duplications.</title>
        <authorList>
            <person name="Schelkunov M."/>
            <person name="Shtratnikova V."/>
            <person name="Makarenko M."/>
            <person name="Klepikova A."/>
            <person name="Omelchenko D."/>
            <person name="Novikova G."/>
            <person name="Obukhova E."/>
            <person name="Bogdanov V."/>
            <person name="Penin A."/>
            <person name="Logacheva M."/>
        </authorList>
    </citation>
    <scope>NUCLEOTIDE SEQUENCE</scope>
    <source>
        <strain evidence="3">Hsosn_3</strain>
        <tissue evidence="3">Leaf</tissue>
    </source>
</reference>
<evidence type="ECO:0000313" key="3">
    <source>
        <dbReference type="EMBL" id="KAK1364606.1"/>
    </source>
</evidence>